<dbReference type="EMBL" id="CALNXI010001624">
    <property type="protein sequence ID" value="CAH3173582.1"/>
    <property type="molecule type" value="Genomic_DNA"/>
</dbReference>
<dbReference type="Proteomes" id="UP001159427">
    <property type="component" value="Unassembled WGS sequence"/>
</dbReference>
<name>A0ABN8R2N0_9CNID</name>
<evidence type="ECO:0000313" key="2">
    <source>
        <dbReference type="Proteomes" id="UP001159427"/>
    </source>
</evidence>
<gene>
    <name evidence="1" type="ORF">PEVE_00009106</name>
</gene>
<protein>
    <submittedName>
        <fullName evidence="1">Uncharacterized protein</fullName>
    </submittedName>
</protein>
<organism evidence="1 2">
    <name type="scientific">Porites evermanni</name>
    <dbReference type="NCBI Taxonomy" id="104178"/>
    <lineage>
        <taxon>Eukaryota</taxon>
        <taxon>Metazoa</taxon>
        <taxon>Cnidaria</taxon>
        <taxon>Anthozoa</taxon>
        <taxon>Hexacorallia</taxon>
        <taxon>Scleractinia</taxon>
        <taxon>Fungiina</taxon>
        <taxon>Poritidae</taxon>
        <taxon>Porites</taxon>
    </lineage>
</organism>
<accession>A0ABN8R2N0</accession>
<proteinExistence type="predicted"/>
<evidence type="ECO:0000313" key="1">
    <source>
        <dbReference type="EMBL" id="CAH3173582.1"/>
    </source>
</evidence>
<comment type="caution">
    <text evidence="1">The sequence shown here is derived from an EMBL/GenBank/DDBJ whole genome shotgun (WGS) entry which is preliminary data.</text>
</comment>
<sequence length="108" mass="12321">ESETFALGPTTGTGNEKRRTLRKSKFRFVSGSRQLISHSHPMKLWPESYKLCWGRRQDLFLPGHICQDKGFQCFPNVAAPLRWGRRSVRSFSGLRLLAASDAKMVIQV</sequence>
<feature type="non-terminal residue" evidence="1">
    <location>
        <position position="1"/>
    </location>
</feature>
<keyword evidence="2" id="KW-1185">Reference proteome</keyword>
<reference evidence="1 2" key="1">
    <citation type="submission" date="2022-05" db="EMBL/GenBank/DDBJ databases">
        <authorList>
            <consortium name="Genoscope - CEA"/>
            <person name="William W."/>
        </authorList>
    </citation>
    <scope>NUCLEOTIDE SEQUENCE [LARGE SCALE GENOMIC DNA]</scope>
</reference>